<dbReference type="SMART" id="SM00283">
    <property type="entry name" value="MA"/>
    <property type="match status" value="1"/>
</dbReference>
<evidence type="ECO:0000256" key="4">
    <source>
        <dbReference type="SAM" id="Phobius"/>
    </source>
</evidence>
<feature type="transmembrane region" description="Helical" evidence="4">
    <location>
        <begin position="188"/>
        <end position="208"/>
    </location>
</feature>
<dbReference type="GO" id="GO:0007165">
    <property type="term" value="P:signal transduction"/>
    <property type="evidence" value="ECO:0007669"/>
    <property type="project" value="UniProtKB-KW"/>
</dbReference>
<evidence type="ECO:0000313" key="6">
    <source>
        <dbReference type="EMBL" id="TSJ78600.1"/>
    </source>
</evidence>
<dbReference type="Proteomes" id="UP000315648">
    <property type="component" value="Unassembled WGS sequence"/>
</dbReference>
<dbReference type="PANTHER" id="PTHR43531">
    <property type="entry name" value="PROTEIN ICFG"/>
    <property type="match status" value="1"/>
</dbReference>
<accession>A0A556QPN4</accession>
<evidence type="ECO:0000256" key="3">
    <source>
        <dbReference type="PROSITE-ProRule" id="PRU00284"/>
    </source>
</evidence>
<dbReference type="OrthoDB" id="185613at2"/>
<gene>
    <name evidence="6" type="ORF">FPL22_04670</name>
</gene>
<keyword evidence="1" id="KW-0145">Chemotaxis</keyword>
<dbReference type="SUPFAM" id="SSF58104">
    <property type="entry name" value="Methyl-accepting chemotaxis protein (MCP) signaling domain"/>
    <property type="match status" value="1"/>
</dbReference>
<feature type="domain" description="Methyl-accepting transducer" evidence="5">
    <location>
        <begin position="226"/>
        <end position="455"/>
    </location>
</feature>
<dbReference type="InterPro" id="IPR051310">
    <property type="entry name" value="MCP_chemotaxis"/>
</dbReference>
<name>A0A556QPN4_9BACT</name>
<dbReference type="EMBL" id="VMBG01000001">
    <property type="protein sequence ID" value="TSJ78600.1"/>
    <property type="molecule type" value="Genomic_DNA"/>
</dbReference>
<dbReference type="Gene3D" id="1.10.287.950">
    <property type="entry name" value="Methyl-accepting chemotaxis protein"/>
    <property type="match status" value="1"/>
</dbReference>
<keyword evidence="7" id="KW-1185">Reference proteome</keyword>
<dbReference type="AlphaFoldDB" id="A0A556QPN4"/>
<sequence length="476" mass="49298">MSRSFSIGLKIAAAVSVFALGYTLTVTLGTIGDLHKEGELILLANEAVPGALEIREARFVFDAAVQNHQNAMLTGDADMLVSVKTAAAHTADLLKLAERHHIALDSGTEEVKTATDALQLFTEQAQPVFAAVAAKGAADAEVQKRIADFNSVVGKTVKALAALEQATVQELTNDLKSMKDESGRQRRLNFIVFGASLLVGGGAAFLIARYQVVRPVLRLSASLGQETEGVRSASAQFAQASISLATGASSSAAALETSSAALEEISSVTSANADRAEQARGLSSRARDAAEAGTTGMAELSGAMAAIRTASDNIAAILKTIDEIAFQTNILALNAAVEAARAGEAGAGFAVVADEVRALAQRSAAAARETAIKIEDAQKRSATGAELTGKVGVNLGEIVARVREVADIITEIAAASVEQRTGLGQVARSVSDLDKLTQQNAAMAEQTSASANELTRRTDAMRDVADSLDRVVRGGV</sequence>
<evidence type="ECO:0000259" key="5">
    <source>
        <dbReference type="PROSITE" id="PS50111"/>
    </source>
</evidence>
<protein>
    <recommendedName>
        <fullName evidence="5">Methyl-accepting transducer domain-containing protein</fullName>
    </recommendedName>
</protein>
<comment type="similarity">
    <text evidence="2">Belongs to the methyl-accepting chemotaxis (MCP) protein family.</text>
</comment>
<evidence type="ECO:0000256" key="2">
    <source>
        <dbReference type="ARBA" id="ARBA00029447"/>
    </source>
</evidence>
<dbReference type="InterPro" id="IPR004089">
    <property type="entry name" value="MCPsignal_dom"/>
</dbReference>
<dbReference type="InterPro" id="IPR004090">
    <property type="entry name" value="Chemotax_Me-accpt_rcpt"/>
</dbReference>
<reference evidence="6 7" key="1">
    <citation type="submission" date="2019-07" db="EMBL/GenBank/DDBJ databases">
        <title>Description of 53C-WASEF.</title>
        <authorList>
            <person name="Pitt A."/>
            <person name="Hahn M.W."/>
        </authorList>
    </citation>
    <scope>NUCLEOTIDE SEQUENCE [LARGE SCALE GENOMIC DNA]</scope>
    <source>
        <strain evidence="6 7">53C-WASEF</strain>
    </source>
</reference>
<dbReference type="PRINTS" id="PR00260">
    <property type="entry name" value="CHEMTRNSDUCR"/>
</dbReference>
<dbReference type="GO" id="GO:0004888">
    <property type="term" value="F:transmembrane signaling receptor activity"/>
    <property type="evidence" value="ECO:0007669"/>
    <property type="project" value="InterPro"/>
</dbReference>
<keyword evidence="4" id="KW-1133">Transmembrane helix</keyword>
<dbReference type="RefSeq" id="WP_144228941.1">
    <property type="nucleotide sequence ID" value="NZ_CBCRVV010000002.1"/>
</dbReference>
<dbReference type="GO" id="GO:0016020">
    <property type="term" value="C:membrane"/>
    <property type="evidence" value="ECO:0007669"/>
    <property type="project" value="InterPro"/>
</dbReference>
<dbReference type="PROSITE" id="PS50111">
    <property type="entry name" value="CHEMOTAXIS_TRANSDUC_2"/>
    <property type="match status" value="1"/>
</dbReference>
<keyword evidence="4" id="KW-0472">Membrane</keyword>
<evidence type="ECO:0000256" key="1">
    <source>
        <dbReference type="ARBA" id="ARBA00022500"/>
    </source>
</evidence>
<keyword evidence="3" id="KW-0807">Transducer</keyword>
<dbReference type="GO" id="GO:0006935">
    <property type="term" value="P:chemotaxis"/>
    <property type="evidence" value="ECO:0007669"/>
    <property type="project" value="UniProtKB-KW"/>
</dbReference>
<comment type="caution">
    <text evidence="6">The sequence shown here is derived from an EMBL/GenBank/DDBJ whole genome shotgun (WGS) entry which is preliminary data.</text>
</comment>
<organism evidence="6 7">
    <name type="scientific">Rariglobus hedericola</name>
    <dbReference type="NCBI Taxonomy" id="2597822"/>
    <lineage>
        <taxon>Bacteria</taxon>
        <taxon>Pseudomonadati</taxon>
        <taxon>Verrucomicrobiota</taxon>
        <taxon>Opitutia</taxon>
        <taxon>Opitutales</taxon>
        <taxon>Opitutaceae</taxon>
        <taxon>Rariglobus</taxon>
    </lineage>
</organism>
<dbReference type="PANTHER" id="PTHR43531:SF11">
    <property type="entry name" value="METHYL-ACCEPTING CHEMOTAXIS PROTEIN 3"/>
    <property type="match status" value="1"/>
</dbReference>
<keyword evidence="4" id="KW-0812">Transmembrane</keyword>
<evidence type="ECO:0000313" key="7">
    <source>
        <dbReference type="Proteomes" id="UP000315648"/>
    </source>
</evidence>
<dbReference type="Pfam" id="PF00015">
    <property type="entry name" value="MCPsignal"/>
    <property type="match status" value="1"/>
</dbReference>
<proteinExistence type="inferred from homology"/>